<dbReference type="Proteomes" id="UP001179600">
    <property type="component" value="Chromosome"/>
</dbReference>
<dbReference type="CDD" id="cd00211">
    <property type="entry name" value="PTS_IIA_fru"/>
    <property type="match status" value="1"/>
</dbReference>
<evidence type="ECO:0000256" key="7">
    <source>
        <dbReference type="ARBA" id="ARBA00022683"/>
    </source>
</evidence>
<dbReference type="InterPro" id="IPR002178">
    <property type="entry name" value="PTS_EIIA_type-2_dom"/>
</dbReference>
<evidence type="ECO:0000313" key="14">
    <source>
        <dbReference type="Proteomes" id="UP001179600"/>
    </source>
</evidence>
<dbReference type="PROSITE" id="PS51094">
    <property type="entry name" value="PTS_EIIA_TYPE_2"/>
    <property type="match status" value="1"/>
</dbReference>
<evidence type="ECO:0000256" key="8">
    <source>
        <dbReference type="ARBA" id="ARBA00022777"/>
    </source>
</evidence>
<dbReference type="InterPro" id="IPR016152">
    <property type="entry name" value="PTrfase/Anion_transptr"/>
</dbReference>
<evidence type="ECO:0000313" key="13">
    <source>
        <dbReference type="EMBL" id="WCG22178.1"/>
    </source>
</evidence>
<feature type="domain" description="PTS EIIA type-2" evidence="12">
    <location>
        <begin position="1"/>
        <end position="140"/>
    </location>
</feature>
<evidence type="ECO:0000259" key="12">
    <source>
        <dbReference type="PROSITE" id="PS51094"/>
    </source>
</evidence>
<proteinExistence type="predicted"/>
<dbReference type="AlphaFoldDB" id="A0AAE9XLK7"/>
<dbReference type="Pfam" id="PF00359">
    <property type="entry name" value="PTS_EIIA_2"/>
    <property type="match status" value="1"/>
</dbReference>
<dbReference type="GO" id="GO:0009401">
    <property type="term" value="P:phosphoenolpyruvate-dependent sugar phosphotransferase system"/>
    <property type="evidence" value="ECO:0007669"/>
    <property type="project" value="UniProtKB-KW"/>
</dbReference>
<evidence type="ECO:0000256" key="11">
    <source>
        <dbReference type="ARBA" id="ARBA00030962"/>
    </source>
</evidence>
<reference evidence="13" key="1">
    <citation type="submission" date="2023-01" db="EMBL/GenBank/DDBJ databases">
        <title>Oxazolidinone resistance genes in florfenicol resistant enterococci from beef cattle and veal calves at slaughter.</title>
        <authorList>
            <person name="Biggel M."/>
        </authorList>
    </citation>
    <scope>NUCLEOTIDE SEQUENCE</scope>
    <source>
        <strain evidence="13">K204-1</strain>
    </source>
</reference>
<name>A0AAE9XLK7_9ENTE</name>
<dbReference type="RefSeq" id="WP_272163138.1">
    <property type="nucleotide sequence ID" value="NZ_CP116507.1"/>
</dbReference>
<dbReference type="EMBL" id="CP116507">
    <property type="protein sequence ID" value="WCG22178.1"/>
    <property type="molecule type" value="Genomic_DNA"/>
</dbReference>
<sequence length="142" mass="15197">MLLQKKDLRLNQHFTNKEEAIRTAGQLLVDNGYVTSDYIDSMVARDALTSTYIGNMVAIPHGTEGSQESIIESGIVLLQVPNGVEFDGETVKIVIGIAGKGDSHLNLLSNIAIVCSDHENVEALVAATSAEEIIAIFNEGGE</sequence>
<dbReference type="InterPro" id="IPR050893">
    <property type="entry name" value="Sugar_PTS"/>
</dbReference>
<gene>
    <name evidence="13" type="ORF">PML95_07180</name>
</gene>
<organism evidence="13 14">
    <name type="scientific">Vagococcus lutrae</name>
    <dbReference type="NCBI Taxonomy" id="81947"/>
    <lineage>
        <taxon>Bacteria</taxon>
        <taxon>Bacillati</taxon>
        <taxon>Bacillota</taxon>
        <taxon>Bacilli</taxon>
        <taxon>Lactobacillales</taxon>
        <taxon>Enterococcaceae</taxon>
        <taxon>Vagococcus</taxon>
    </lineage>
</organism>
<evidence type="ECO:0000256" key="9">
    <source>
        <dbReference type="ARBA" id="ARBA00029908"/>
    </source>
</evidence>
<dbReference type="PROSITE" id="PS00372">
    <property type="entry name" value="PTS_EIIA_TYPE_2_HIS"/>
    <property type="match status" value="1"/>
</dbReference>
<dbReference type="PANTHER" id="PTHR30181:SF2">
    <property type="entry name" value="PTS SYSTEM MANNITOL-SPECIFIC EIICBA COMPONENT"/>
    <property type="match status" value="1"/>
</dbReference>
<keyword evidence="5 13" id="KW-0762">Sugar transport</keyword>
<keyword evidence="7" id="KW-0598">Phosphotransferase system</keyword>
<dbReference type="Gene3D" id="3.40.930.10">
    <property type="entry name" value="Mannitol-specific EII, Chain A"/>
    <property type="match status" value="1"/>
</dbReference>
<keyword evidence="6" id="KW-0808">Transferase</keyword>
<evidence type="ECO:0000256" key="3">
    <source>
        <dbReference type="ARBA" id="ARBA00022448"/>
    </source>
</evidence>
<keyword evidence="8" id="KW-0418">Kinase</keyword>
<dbReference type="GO" id="GO:0090563">
    <property type="term" value="F:protein-phosphocysteine-sugar phosphotransferase activity"/>
    <property type="evidence" value="ECO:0007669"/>
    <property type="project" value="TreeGrafter"/>
</dbReference>
<accession>A0AAE9XLK7</accession>
<evidence type="ECO:0000256" key="4">
    <source>
        <dbReference type="ARBA" id="ARBA00022553"/>
    </source>
</evidence>
<protein>
    <recommendedName>
        <fullName evidence="2">Mannitol-specific phosphotransferase enzyme IIA component</fullName>
    </recommendedName>
    <alternativeName>
        <fullName evidence="10">EIIA</fullName>
    </alternativeName>
    <alternativeName>
        <fullName evidence="11">EIII</fullName>
    </alternativeName>
    <alternativeName>
        <fullName evidence="9">PTS system mannitol-specific EIIA component</fullName>
    </alternativeName>
</protein>
<dbReference type="GO" id="GO:0005886">
    <property type="term" value="C:plasma membrane"/>
    <property type="evidence" value="ECO:0007669"/>
    <property type="project" value="TreeGrafter"/>
</dbReference>
<evidence type="ECO:0000256" key="2">
    <source>
        <dbReference type="ARBA" id="ARBA00014783"/>
    </source>
</evidence>
<evidence type="ECO:0000256" key="10">
    <source>
        <dbReference type="ARBA" id="ARBA00030956"/>
    </source>
</evidence>
<evidence type="ECO:0000256" key="1">
    <source>
        <dbReference type="ARBA" id="ARBA00002434"/>
    </source>
</evidence>
<dbReference type="PANTHER" id="PTHR30181">
    <property type="entry name" value="MANNITOL PERMEASE IIC COMPONENT"/>
    <property type="match status" value="1"/>
</dbReference>
<comment type="function">
    <text evidence="1">The phosphoenolpyruvate-dependent sugar phosphotransferase system (sugar PTS), a major carbohydrate active transport system, catalyzes the phosphorylation of incoming sugar substrates concomitantly with their translocation across the cell membrane. The enzyme II CmtAB PTS system is involved in D-mannitol transport.</text>
</comment>
<keyword evidence="4" id="KW-0597">Phosphoprotein</keyword>
<evidence type="ECO:0000256" key="5">
    <source>
        <dbReference type="ARBA" id="ARBA00022597"/>
    </source>
</evidence>
<keyword evidence="3" id="KW-0813">Transport</keyword>
<dbReference type="SUPFAM" id="SSF55804">
    <property type="entry name" value="Phoshotransferase/anion transport protein"/>
    <property type="match status" value="1"/>
</dbReference>
<evidence type="ECO:0000256" key="6">
    <source>
        <dbReference type="ARBA" id="ARBA00022679"/>
    </source>
</evidence>
<dbReference type="GO" id="GO:0016301">
    <property type="term" value="F:kinase activity"/>
    <property type="evidence" value="ECO:0007669"/>
    <property type="project" value="UniProtKB-KW"/>
</dbReference>